<dbReference type="HOGENOM" id="CLU_021322_3_2_10"/>
<dbReference type="RefSeq" id="WP_015267470.1">
    <property type="nucleotide sequence ID" value="NC_019904.1"/>
</dbReference>
<organism evidence="6 7">
    <name type="scientific">Echinicola vietnamensis (strain DSM 17526 / LMG 23754 / KMM 6221)</name>
    <dbReference type="NCBI Taxonomy" id="926556"/>
    <lineage>
        <taxon>Bacteria</taxon>
        <taxon>Pseudomonadati</taxon>
        <taxon>Bacteroidota</taxon>
        <taxon>Cytophagia</taxon>
        <taxon>Cytophagales</taxon>
        <taxon>Cyclobacteriaceae</taxon>
        <taxon>Echinicola</taxon>
    </lineage>
</organism>
<evidence type="ECO:0000313" key="6">
    <source>
        <dbReference type="EMBL" id="AGA79928.1"/>
    </source>
</evidence>
<evidence type="ECO:0000259" key="4">
    <source>
        <dbReference type="Pfam" id="PF00588"/>
    </source>
</evidence>
<evidence type="ECO:0000256" key="2">
    <source>
        <dbReference type="ARBA" id="ARBA00022603"/>
    </source>
</evidence>
<dbReference type="GO" id="GO:0003723">
    <property type="term" value="F:RNA binding"/>
    <property type="evidence" value="ECO:0007669"/>
    <property type="project" value="InterPro"/>
</dbReference>
<dbReference type="PATRIC" id="fig|926556.3.peg.3907"/>
<dbReference type="AlphaFoldDB" id="L0G3N7"/>
<reference evidence="7" key="1">
    <citation type="submission" date="2012-02" db="EMBL/GenBank/DDBJ databases">
        <title>The complete genome of Echinicola vietnamensis DSM 17526.</title>
        <authorList>
            <person name="Lucas S."/>
            <person name="Copeland A."/>
            <person name="Lapidus A."/>
            <person name="Glavina del Rio T."/>
            <person name="Dalin E."/>
            <person name="Tice H."/>
            <person name="Bruce D."/>
            <person name="Goodwin L."/>
            <person name="Pitluck S."/>
            <person name="Peters L."/>
            <person name="Ovchinnikova G."/>
            <person name="Teshima H."/>
            <person name="Kyrpides N."/>
            <person name="Mavromatis K."/>
            <person name="Ivanova N."/>
            <person name="Brettin T."/>
            <person name="Detter J.C."/>
            <person name="Han C."/>
            <person name="Larimer F."/>
            <person name="Land M."/>
            <person name="Hauser L."/>
            <person name="Markowitz V."/>
            <person name="Cheng J.-F."/>
            <person name="Hugenholtz P."/>
            <person name="Woyke T."/>
            <person name="Wu D."/>
            <person name="Brambilla E."/>
            <person name="Klenk H.-P."/>
            <person name="Eisen J.A."/>
        </authorList>
    </citation>
    <scope>NUCLEOTIDE SEQUENCE [LARGE SCALE GENOMIC DNA]</scope>
    <source>
        <strain evidence="7">DSM 17526 / LMG 23754 / KMM 6221</strain>
    </source>
</reference>
<evidence type="ECO:0000313" key="7">
    <source>
        <dbReference type="Proteomes" id="UP000010796"/>
    </source>
</evidence>
<protein>
    <submittedName>
        <fullName evidence="6">rRNA methylase</fullName>
    </submittedName>
</protein>
<dbReference type="PANTHER" id="PTHR43191">
    <property type="entry name" value="RRNA METHYLTRANSFERASE 3"/>
    <property type="match status" value="1"/>
</dbReference>
<evidence type="ECO:0000256" key="3">
    <source>
        <dbReference type="ARBA" id="ARBA00022679"/>
    </source>
</evidence>
<keyword evidence="3" id="KW-0808">Transferase</keyword>
<sequence length="253" mass="27850">MISKNTLKFIKSLQQKKFRKQEGAFFVEGTKNVTELLHSDFEVTHLLYTAKYQAQHSQLIAASKAAAYEVPQKVLEATGSFKTNDAALAVAKLKENQPFDVEAGELAIALDDVRDPGNLGTIIRIADWYGIQKLILSPQTADFYNPKVLHSSMGSFTRVSFFYADLAPYLSRQALPVFGAFLEGQDIHRQSLAPEGIILMGNEANGISAPLEKTVSHKLTIPSFGHAESLNVAIATAVICDNFRRGKFSRSDV</sequence>
<comment type="similarity">
    <text evidence="1">Belongs to the class IV-like SAM-binding methyltransferase superfamily. RNA methyltransferase TrmH family.</text>
</comment>
<dbReference type="EMBL" id="CP003346">
    <property type="protein sequence ID" value="AGA79928.1"/>
    <property type="molecule type" value="Genomic_DNA"/>
</dbReference>
<dbReference type="InterPro" id="IPR029026">
    <property type="entry name" value="tRNA_m1G_MTases_N"/>
</dbReference>
<dbReference type="PANTHER" id="PTHR43191:SF2">
    <property type="entry name" value="RRNA METHYLTRANSFERASE 3, MITOCHONDRIAL"/>
    <property type="match status" value="1"/>
</dbReference>
<gene>
    <name evidence="6" type="ordered locus">Echvi_3716</name>
</gene>
<dbReference type="OrthoDB" id="9785673at2"/>
<name>L0G3N7_ECHVK</name>
<accession>L0G3N7</accession>
<keyword evidence="2 6" id="KW-0489">Methyltransferase</keyword>
<dbReference type="SUPFAM" id="SSF55315">
    <property type="entry name" value="L30e-like"/>
    <property type="match status" value="1"/>
</dbReference>
<evidence type="ECO:0000259" key="5">
    <source>
        <dbReference type="Pfam" id="PF22435"/>
    </source>
</evidence>
<dbReference type="GO" id="GO:0008173">
    <property type="term" value="F:RNA methyltransferase activity"/>
    <property type="evidence" value="ECO:0007669"/>
    <property type="project" value="InterPro"/>
</dbReference>
<dbReference type="SUPFAM" id="SSF75217">
    <property type="entry name" value="alpha/beta knot"/>
    <property type="match status" value="1"/>
</dbReference>
<dbReference type="InterPro" id="IPR001537">
    <property type="entry name" value="SpoU_MeTrfase"/>
</dbReference>
<dbReference type="GO" id="GO:0006396">
    <property type="term" value="P:RNA processing"/>
    <property type="evidence" value="ECO:0007669"/>
    <property type="project" value="InterPro"/>
</dbReference>
<evidence type="ECO:0000256" key="1">
    <source>
        <dbReference type="ARBA" id="ARBA00007228"/>
    </source>
</evidence>
<dbReference type="GO" id="GO:0032259">
    <property type="term" value="P:methylation"/>
    <property type="evidence" value="ECO:0007669"/>
    <property type="project" value="UniProtKB-KW"/>
</dbReference>
<dbReference type="InterPro" id="IPR029064">
    <property type="entry name" value="Ribosomal_eL30-like_sf"/>
</dbReference>
<feature type="domain" description="MRM3-like substrate binding" evidence="5">
    <location>
        <begin position="5"/>
        <end position="86"/>
    </location>
</feature>
<dbReference type="CDD" id="cd18109">
    <property type="entry name" value="SpoU-like_RNA-MTase"/>
    <property type="match status" value="1"/>
</dbReference>
<dbReference type="InterPro" id="IPR051259">
    <property type="entry name" value="rRNA_Methyltransferase"/>
</dbReference>
<dbReference type="InterPro" id="IPR053888">
    <property type="entry name" value="MRM3-like_sub_bind"/>
</dbReference>
<feature type="domain" description="tRNA/rRNA methyltransferase SpoU type" evidence="4">
    <location>
        <begin position="106"/>
        <end position="240"/>
    </location>
</feature>
<dbReference type="eggNOG" id="COG0566">
    <property type="taxonomic scope" value="Bacteria"/>
</dbReference>
<dbReference type="Gene3D" id="3.40.1280.10">
    <property type="match status" value="1"/>
</dbReference>
<dbReference type="Pfam" id="PF22435">
    <property type="entry name" value="MRM3-like_sub_bind"/>
    <property type="match status" value="1"/>
</dbReference>
<proteinExistence type="inferred from homology"/>
<dbReference type="InterPro" id="IPR029028">
    <property type="entry name" value="Alpha/beta_knot_MTases"/>
</dbReference>
<keyword evidence="7" id="KW-1185">Reference proteome</keyword>
<dbReference type="Proteomes" id="UP000010796">
    <property type="component" value="Chromosome"/>
</dbReference>
<dbReference type="Gene3D" id="3.30.1330.30">
    <property type="match status" value="1"/>
</dbReference>
<dbReference type="Pfam" id="PF00588">
    <property type="entry name" value="SpoU_methylase"/>
    <property type="match status" value="1"/>
</dbReference>
<dbReference type="STRING" id="926556.Echvi_3716"/>
<dbReference type="KEGG" id="evi:Echvi_3716"/>